<proteinExistence type="predicted"/>
<evidence type="ECO:0000259" key="2">
    <source>
        <dbReference type="Pfam" id="PF00534"/>
    </source>
</evidence>
<keyword evidence="5" id="KW-1185">Reference proteome</keyword>
<evidence type="ECO:0000259" key="3">
    <source>
        <dbReference type="Pfam" id="PF13579"/>
    </source>
</evidence>
<dbReference type="EMBL" id="CP147920">
    <property type="protein sequence ID" value="XAU14969.1"/>
    <property type="molecule type" value="Genomic_DNA"/>
</dbReference>
<dbReference type="Pfam" id="PF00534">
    <property type="entry name" value="Glycos_transf_1"/>
    <property type="match status" value="1"/>
</dbReference>
<dbReference type="SUPFAM" id="SSF53756">
    <property type="entry name" value="UDP-Glycosyltransferase/glycogen phosphorylase"/>
    <property type="match status" value="1"/>
</dbReference>
<sequence>MHKVCHLTSVHPRYDTRIFLKECSSLAAAGYHVALVVADGCGDEVRHGVEIIDAGKASGRRIARMTRGVRAVYKRALEIDAALYHFHDPELIPAALMLKRRGKKVVYDVHEDVPRDILSKSYLKRWQRAFISALFERFENFAVRKFDHIMTATPFIRDRFLAINSRTTDVNNFPILSELANTTDWQHKHQELCYIGGISKIRGIDEVVQAMGSVPSGILTLAGSFAPASLETEVKKYAGWKRVNFVGYLDREGVRDVMARSMAGVVTFLPAHNHIDSQPNKMFEYMSAGIPVIASNFPLWRSIIEKNYCGLCIDPLDPTAIANAMQYILSHPEEAERMGRNGREAVETKYNWSAEETKLMDIYAGLLS</sequence>
<dbReference type="InterPro" id="IPR028098">
    <property type="entry name" value="Glyco_trans_4-like_N"/>
</dbReference>
<name>A0ABZ3HBH2_9BACT</name>
<evidence type="ECO:0000313" key="4">
    <source>
        <dbReference type="EMBL" id="XAU14969.1"/>
    </source>
</evidence>
<gene>
    <name evidence="4" type="ORF">WCY31_12100</name>
</gene>
<dbReference type="Proteomes" id="UP001447842">
    <property type="component" value="Chromosome"/>
</dbReference>
<dbReference type="Pfam" id="PF13579">
    <property type="entry name" value="Glyco_trans_4_4"/>
    <property type="match status" value="1"/>
</dbReference>
<dbReference type="Gene3D" id="3.40.50.2000">
    <property type="entry name" value="Glycogen Phosphorylase B"/>
    <property type="match status" value="2"/>
</dbReference>
<protein>
    <submittedName>
        <fullName evidence="4">Glycosyltransferase family 4 protein</fullName>
    </submittedName>
</protein>
<reference evidence="4 5" key="1">
    <citation type="submission" date="2024-03" db="EMBL/GenBank/DDBJ databases">
        <title>Sulfurimonas sp. HSL3-1.</title>
        <authorList>
            <person name="Wang S."/>
        </authorList>
    </citation>
    <scope>NUCLEOTIDE SEQUENCE [LARGE SCALE GENOMIC DNA]</scope>
    <source>
        <strain evidence="4 5">HSL3-1</strain>
    </source>
</reference>
<dbReference type="InterPro" id="IPR001296">
    <property type="entry name" value="Glyco_trans_1"/>
</dbReference>
<dbReference type="RefSeq" id="WP_345972581.1">
    <property type="nucleotide sequence ID" value="NZ_CP147920.1"/>
</dbReference>
<keyword evidence="1" id="KW-0808">Transferase</keyword>
<evidence type="ECO:0000256" key="1">
    <source>
        <dbReference type="ARBA" id="ARBA00022679"/>
    </source>
</evidence>
<dbReference type="CDD" id="cd03794">
    <property type="entry name" value="GT4_WbuB-like"/>
    <property type="match status" value="1"/>
</dbReference>
<dbReference type="PANTHER" id="PTHR46401">
    <property type="entry name" value="GLYCOSYLTRANSFERASE WBBK-RELATED"/>
    <property type="match status" value="1"/>
</dbReference>
<evidence type="ECO:0000313" key="5">
    <source>
        <dbReference type="Proteomes" id="UP001447842"/>
    </source>
</evidence>
<feature type="domain" description="Glycosyltransferase subfamily 4-like N-terminal" evidence="3">
    <location>
        <begin position="23"/>
        <end position="167"/>
    </location>
</feature>
<feature type="domain" description="Glycosyl transferase family 1" evidence="2">
    <location>
        <begin position="184"/>
        <end position="344"/>
    </location>
</feature>
<dbReference type="PANTHER" id="PTHR46401:SF2">
    <property type="entry name" value="GLYCOSYLTRANSFERASE WBBK-RELATED"/>
    <property type="match status" value="1"/>
</dbReference>
<accession>A0ABZ3HBH2</accession>
<organism evidence="4 5">
    <name type="scientific">Sulfurimonas diazotrophicus</name>
    <dbReference type="NCBI Taxonomy" id="3131939"/>
    <lineage>
        <taxon>Bacteria</taxon>
        <taxon>Pseudomonadati</taxon>
        <taxon>Campylobacterota</taxon>
        <taxon>Epsilonproteobacteria</taxon>
        <taxon>Campylobacterales</taxon>
        <taxon>Sulfurimonadaceae</taxon>
        <taxon>Sulfurimonas</taxon>
    </lineage>
</organism>